<proteinExistence type="inferred from homology"/>
<evidence type="ECO:0000313" key="4">
    <source>
        <dbReference type="Proteomes" id="UP001500051"/>
    </source>
</evidence>
<dbReference type="PANTHER" id="PTHR10264:SF83">
    <property type="entry name" value="BLL5629 PROTEIN"/>
    <property type="match status" value="1"/>
</dbReference>
<evidence type="ECO:0000259" key="2">
    <source>
        <dbReference type="SMART" id="SM00244"/>
    </source>
</evidence>
<keyword evidence="4" id="KW-1185">Reference proteome</keyword>
<feature type="domain" description="Band 7" evidence="2">
    <location>
        <begin position="1"/>
        <end position="159"/>
    </location>
</feature>
<reference evidence="4" key="1">
    <citation type="journal article" date="2019" name="Int. J. Syst. Evol. Microbiol.">
        <title>The Global Catalogue of Microorganisms (GCM) 10K type strain sequencing project: providing services to taxonomists for standard genome sequencing and annotation.</title>
        <authorList>
            <consortium name="The Broad Institute Genomics Platform"/>
            <consortium name="The Broad Institute Genome Sequencing Center for Infectious Disease"/>
            <person name="Wu L."/>
            <person name="Ma J."/>
        </authorList>
    </citation>
    <scope>NUCLEOTIDE SEQUENCE [LARGE SCALE GENOMIC DNA]</scope>
    <source>
        <strain evidence="4">JCM 16548</strain>
    </source>
</reference>
<comment type="similarity">
    <text evidence="1">Belongs to the band 7/mec-2 family.</text>
</comment>
<dbReference type="Pfam" id="PF01145">
    <property type="entry name" value="Band_7"/>
    <property type="match status" value="1"/>
</dbReference>
<organism evidence="3 4">
    <name type="scientific">Microlunatus aurantiacus</name>
    <dbReference type="NCBI Taxonomy" id="446786"/>
    <lineage>
        <taxon>Bacteria</taxon>
        <taxon>Bacillati</taxon>
        <taxon>Actinomycetota</taxon>
        <taxon>Actinomycetes</taxon>
        <taxon>Propionibacteriales</taxon>
        <taxon>Propionibacteriaceae</taxon>
        <taxon>Microlunatus</taxon>
    </lineage>
</organism>
<dbReference type="InterPro" id="IPR036013">
    <property type="entry name" value="Band_7/SPFH_dom_sf"/>
</dbReference>
<sequence length="220" mass="23634">MGVFTIVVERHERALVVRDGTVARVLGPGRHRRERRSVYEHVDVRERITGVAAQEVLTADTVSVKVSAAVRWQVLDPVAYTAVADAEAVVYLAVQIALRDELATREVMDVVRSGRSDVGPALLAAAQPAGASVGIAVDDVVIKDIVLPAELRSAYADLITTRQRGLVQLEAARAESAALRSMANAARLLDEHPALAQLRMVQAATYGSTLVVDTGRRPAE</sequence>
<comment type="caution">
    <text evidence="3">The sequence shown here is derived from an EMBL/GenBank/DDBJ whole genome shotgun (WGS) entry which is preliminary data.</text>
</comment>
<evidence type="ECO:0000313" key="3">
    <source>
        <dbReference type="EMBL" id="GAA3714743.1"/>
    </source>
</evidence>
<gene>
    <name evidence="3" type="ORF">GCM10022204_37450</name>
</gene>
<dbReference type="PRINTS" id="PR00721">
    <property type="entry name" value="STOMATIN"/>
</dbReference>
<dbReference type="PANTHER" id="PTHR10264">
    <property type="entry name" value="BAND 7 PROTEIN-RELATED"/>
    <property type="match status" value="1"/>
</dbReference>
<dbReference type="SUPFAM" id="SSF117892">
    <property type="entry name" value="Band 7/SPFH domain"/>
    <property type="match status" value="1"/>
</dbReference>
<dbReference type="Gene3D" id="3.30.479.30">
    <property type="entry name" value="Band 7 domain"/>
    <property type="match status" value="1"/>
</dbReference>
<dbReference type="SMART" id="SM00244">
    <property type="entry name" value="PHB"/>
    <property type="match status" value="1"/>
</dbReference>
<dbReference type="RefSeq" id="WP_344813980.1">
    <property type="nucleotide sequence ID" value="NZ_BAAAYX010000020.1"/>
</dbReference>
<dbReference type="InterPro" id="IPR001107">
    <property type="entry name" value="Band_7"/>
</dbReference>
<dbReference type="InterPro" id="IPR043202">
    <property type="entry name" value="Band-7_stomatin-like"/>
</dbReference>
<dbReference type="EMBL" id="BAAAYX010000020">
    <property type="protein sequence ID" value="GAA3714743.1"/>
    <property type="molecule type" value="Genomic_DNA"/>
</dbReference>
<dbReference type="CDD" id="cd13438">
    <property type="entry name" value="SPFH_eoslipins_u2"/>
    <property type="match status" value="1"/>
</dbReference>
<dbReference type="InterPro" id="IPR001972">
    <property type="entry name" value="Stomatin_HflK_fam"/>
</dbReference>
<name>A0ABP7EB34_9ACTN</name>
<accession>A0ABP7EB34</accession>
<evidence type="ECO:0000256" key="1">
    <source>
        <dbReference type="ARBA" id="ARBA00008164"/>
    </source>
</evidence>
<dbReference type="Proteomes" id="UP001500051">
    <property type="component" value="Unassembled WGS sequence"/>
</dbReference>
<protein>
    <recommendedName>
        <fullName evidence="2">Band 7 domain-containing protein</fullName>
    </recommendedName>
</protein>